<keyword evidence="3" id="KW-1185">Reference proteome</keyword>
<reference evidence="2 3" key="1">
    <citation type="journal article" date="2008" name="PLoS Genet.">
        <title>Genomic islands in the pathogenic filamentous fungus Aspergillus fumigatus.</title>
        <authorList>
            <person name="Fedorova N.D."/>
            <person name="Khaldi N."/>
            <person name="Joardar V.S."/>
            <person name="Maiti R."/>
            <person name="Amedeo P."/>
            <person name="Anderson M.J."/>
            <person name="Crabtree J."/>
            <person name="Silva J.C."/>
            <person name="Badger J.H."/>
            <person name="Albarraq A."/>
            <person name="Angiuoli S."/>
            <person name="Bussey H."/>
            <person name="Bowyer P."/>
            <person name="Cotty P.J."/>
            <person name="Dyer P.S."/>
            <person name="Egan A."/>
            <person name="Galens K."/>
            <person name="Fraser-Liggett C.M."/>
            <person name="Haas B.J."/>
            <person name="Inman J.M."/>
            <person name="Kent R."/>
            <person name="Lemieux S."/>
            <person name="Malavazi I."/>
            <person name="Orvis J."/>
            <person name="Roemer T."/>
            <person name="Ronning C.M."/>
            <person name="Sundaram J.P."/>
            <person name="Sutton G."/>
            <person name="Turner G."/>
            <person name="Venter J.C."/>
            <person name="White O.R."/>
            <person name="Whitty B.R."/>
            <person name="Youngman P."/>
            <person name="Wolfe K.H."/>
            <person name="Goldman G.H."/>
            <person name="Wortman J.R."/>
            <person name="Jiang B."/>
            <person name="Denning D.W."/>
            <person name="Nierman W.C."/>
        </authorList>
    </citation>
    <scope>NUCLEOTIDE SEQUENCE [LARGE SCALE GENOMIC DNA]</scope>
    <source>
        <strain evidence="3">CBS 144.89 / FGSC A1163 / CEA10</strain>
    </source>
</reference>
<feature type="chain" id="PRO_5002758277" evidence="1">
    <location>
        <begin position="23"/>
        <end position="384"/>
    </location>
</feature>
<sequence>MQAVLLLAGIALLASFTPATLASQHVLGLEAASGVNNDMVITGVYKDEKIKHPMIIIHDIYGKIVWNWSVSDVGETVPHELLTCIATHRAATEVKFAAKGSKVTAIIGSAALVINYPGKQVLSGICLDGPQLSPAHTVELLPDNLFAIGDSNQNPDAGVWIYDSHKLFPRREHQHLKGIKAVHGMIWDDRMKSLWVSGTTEAADGKGVTAYGIVQRYQYDSGKGIFSVSENYTFPCPSRLFTEWGDSLEGQYWDGPHDIVPIPNQRLLLVPLERDIHAINITSGETYNDGEQLAKDHLKGFRPIGARVGMFGDALPRSDIKSISVRADGSVLYTQAVWKETGQWFAIANQVNLLNVTGDACSFFKGKRIYRSRWFQEIPGWPTA</sequence>
<evidence type="ECO:0000313" key="2">
    <source>
        <dbReference type="EMBL" id="EDP49532.1"/>
    </source>
</evidence>
<evidence type="ECO:0000313" key="3">
    <source>
        <dbReference type="Proteomes" id="UP000001699"/>
    </source>
</evidence>
<keyword evidence="1" id="KW-0732">Signal</keyword>
<dbReference type="OrthoDB" id="4449395at2759"/>
<feature type="signal peptide" evidence="1">
    <location>
        <begin position="1"/>
        <end position="22"/>
    </location>
</feature>
<protein>
    <submittedName>
        <fullName evidence="2">Uncharacterized protein</fullName>
    </submittedName>
</protein>
<accession>B0Y801</accession>
<evidence type="ECO:0000256" key="1">
    <source>
        <dbReference type="SAM" id="SignalP"/>
    </source>
</evidence>
<dbReference type="HOGENOM" id="CLU_062660_0_0_1"/>
<gene>
    <name evidence="2" type="ORF">AFUB_075620</name>
</gene>
<name>B0Y801_ASPFC</name>
<dbReference type="Proteomes" id="UP000001699">
    <property type="component" value="Unassembled WGS sequence"/>
</dbReference>
<dbReference type="SUPFAM" id="SSF63829">
    <property type="entry name" value="Calcium-dependent phosphotriesterase"/>
    <property type="match status" value="1"/>
</dbReference>
<dbReference type="EMBL" id="DS499599">
    <property type="protein sequence ID" value="EDP49532.1"/>
    <property type="molecule type" value="Genomic_DNA"/>
</dbReference>
<organism evidence="2 3">
    <name type="scientific">Aspergillus fumigatus (strain CBS 144.89 / FGSC A1163 / CEA10)</name>
    <name type="common">Neosartorya fumigata</name>
    <dbReference type="NCBI Taxonomy" id="451804"/>
    <lineage>
        <taxon>Eukaryota</taxon>
        <taxon>Fungi</taxon>
        <taxon>Dikarya</taxon>
        <taxon>Ascomycota</taxon>
        <taxon>Pezizomycotina</taxon>
        <taxon>Eurotiomycetes</taxon>
        <taxon>Eurotiomycetidae</taxon>
        <taxon>Eurotiales</taxon>
        <taxon>Aspergillaceae</taxon>
        <taxon>Aspergillus</taxon>
        <taxon>Aspergillus subgen. Fumigati</taxon>
    </lineage>
</organism>
<proteinExistence type="predicted"/>
<dbReference type="VEuPathDB" id="FungiDB:AFUB_075620"/>
<dbReference type="AlphaFoldDB" id="B0Y801"/>